<reference evidence="4" key="1">
    <citation type="journal article" date="2023" name="Plant J.">
        <title>Genome sequences and population genomics provide insights into the demographic history, inbreeding, and mutation load of two 'living fossil' tree species of Dipteronia.</title>
        <authorList>
            <person name="Feng Y."/>
            <person name="Comes H.P."/>
            <person name="Chen J."/>
            <person name="Zhu S."/>
            <person name="Lu R."/>
            <person name="Zhang X."/>
            <person name="Li P."/>
            <person name="Qiu J."/>
            <person name="Olsen K.M."/>
            <person name="Qiu Y."/>
        </authorList>
    </citation>
    <scope>NUCLEOTIDE SEQUENCE</scope>
    <source>
        <strain evidence="4">NBL</strain>
    </source>
</reference>
<keyword evidence="3" id="KW-1133">Transmembrane helix</keyword>
<keyword evidence="3" id="KW-0812">Transmembrane</keyword>
<comment type="caution">
    <text evidence="4">The sequence shown here is derived from an EMBL/GenBank/DDBJ whole genome shotgun (WGS) entry which is preliminary data.</text>
</comment>
<feature type="compositionally biased region" description="Basic residues" evidence="2">
    <location>
        <begin position="11"/>
        <end position="25"/>
    </location>
</feature>
<gene>
    <name evidence="4" type="ORF">Dsin_032728</name>
</gene>
<accession>A0AAE0DI60</accession>
<keyword evidence="1" id="KW-0156">Chromatin regulator</keyword>
<name>A0AAE0DI60_9ROSI</name>
<dbReference type="Proteomes" id="UP001281410">
    <property type="component" value="Unassembled WGS sequence"/>
</dbReference>
<dbReference type="GO" id="GO:0006325">
    <property type="term" value="P:chromatin organization"/>
    <property type="evidence" value="ECO:0007669"/>
    <property type="project" value="UniProtKB-KW"/>
</dbReference>
<dbReference type="EMBL" id="JANJYJ010000923">
    <property type="protein sequence ID" value="KAK3170439.1"/>
    <property type="molecule type" value="Genomic_DNA"/>
</dbReference>
<dbReference type="Gene3D" id="3.40.800.20">
    <property type="entry name" value="Histone deacetylase domain"/>
    <property type="match status" value="1"/>
</dbReference>
<evidence type="ECO:0000256" key="2">
    <source>
        <dbReference type="SAM" id="MobiDB-lite"/>
    </source>
</evidence>
<evidence type="ECO:0000313" key="5">
    <source>
        <dbReference type="Proteomes" id="UP001281410"/>
    </source>
</evidence>
<keyword evidence="5" id="KW-1185">Reference proteome</keyword>
<feature type="transmembrane region" description="Helical" evidence="3">
    <location>
        <begin position="121"/>
        <end position="140"/>
    </location>
</feature>
<sequence length="153" mass="16923">MEGGCQPNPAQRRRTAWPGPRPHHNRPADQAPQHIMCAFPRIHRLFIQRIEPLICFDAFSASTIGLAADWCADLDPAIFSGRAKNGFALVGTEGAEGYCVNVPWSHGGVGDKAYVFAFQNVFLPIGYHLLIPIIMCVVILRRDIWCLLVSIAV</sequence>
<dbReference type="InterPro" id="IPR037138">
    <property type="entry name" value="His_deacetylse_dom_sf"/>
</dbReference>
<protein>
    <submittedName>
        <fullName evidence="4">Uncharacterized protein</fullName>
    </submittedName>
</protein>
<evidence type="ECO:0000313" key="4">
    <source>
        <dbReference type="EMBL" id="KAK3170439.1"/>
    </source>
</evidence>
<evidence type="ECO:0000256" key="3">
    <source>
        <dbReference type="SAM" id="Phobius"/>
    </source>
</evidence>
<evidence type="ECO:0000256" key="1">
    <source>
        <dbReference type="ARBA" id="ARBA00022853"/>
    </source>
</evidence>
<feature type="region of interest" description="Disordered" evidence="2">
    <location>
        <begin position="1"/>
        <end position="29"/>
    </location>
</feature>
<dbReference type="AlphaFoldDB" id="A0AAE0DI60"/>
<keyword evidence="3" id="KW-0472">Membrane</keyword>
<organism evidence="4 5">
    <name type="scientific">Dipteronia sinensis</name>
    <dbReference type="NCBI Taxonomy" id="43782"/>
    <lineage>
        <taxon>Eukaryota</taxon>
        <taxon>Viridiplantae</taxon>
        <taxon>Streptophyta</taxon>
        <taxon>Embryophyta</taxon>
        <taxon>Tracheophyta</taxon>
        <taxon>Spermatophyta</taxon>
        <taxon>Magnoliopsida</taxon>
        <taxon>eudicotyledons</taxon>
        <taxon>Gunneridae</taxon>
        <taxon>Pentapetalae</taxon>
        <taxon>rosids</taxon>
        <taxon>malvids</taxon>
        <taxon>Sapindales</taxon>
        <taxon>Sapindaceae</taxon>
        <taxon>Hippocastanoideae</taxon>
        <taxon>Acereae</taxon>
        <taxon>Dipteronia</taxon>
    </lineage>
</organism>
<proteinExistence type="predicted"/>